<dbReference type="KEGG" id="dwd:DSCW_08960"/>
<sequence>MNDSGFHLRRLALTGPGLEPAVVEFTLGLNVISGPSDTGKTFILQCIDYVLGARDRPDELPEAEAYDKVALELQAVSDGGRYVLERAIRGGDIALTHPDQSIEQLKAKHAAGRTDTVSYFLLQLSGLQDKRIRMNSLGETRGLSFRDVAHLAIVSEQDVIRESSPVHASSGYQKTASRSVFRLLLSGVDDSAVVAVEKPSISRARVEAKTDVLQGMLDQLRDQIAEQPIDGDFGSLRDQLNRLNITYQSIEEDLSKSGSSMAEVEERRRTVWSRLHEIQGRLNVLSGLAERFALLAKQYLSDLRRLDAIVEAGSRLDDIGVERCPVCGALPEHHDQEHVDSPVGPEVVAESATAEANRIRSLMADLETTRQEVATEREVLLREQEQLQNELAEVRATIQEELRPRAQESAAKLREAASNRQQVQRSLELLERVQEIEAQIHDVQTEEVASARQEFASLPTSATEEFAQEVQARLASWNFPGLDRVTFSDTEWDVVISGRPRTSHGKGVRAVTHAAFTTGLLRYCASRRKPHPGFVLIDSPLVVYREPDPDGGTLDDSVKSAFFADLASSFLAEQVILLENEEPPDEVLASGNVNMVRFTKRDEGRHGFIPPD</sequence>
<dbReference type="InterPro" id="IPR027417">
    <property type="entry name" value="P-loop_NTPase"/>
</dbReference>
<evidence type="ECO:0000313" key="2">
    <source>
        <dbReference type="EMBL" id="BBO73479.1"/>
    </source>
</evidence>
<keyword evidence="3" id="KW-1185">Reference proteome</keyword>
<dbReference type="Proteomes" id="UP000427769">
    <property type="component" value="Chromosome"/>
</dbReference>
<dbReference type="OrthoDB" id="975794at2"/>
<evidence type="ECO:0000313" key="3">
    <source>
        <dbReference type="Proteomes" id="UP000427769"/>
    </source>
</evidence>
<reference evidence="2 3" key="1">
    <citation type="submission" date="2019-11" db="EMBL/GenBank/DDBJ databases">
        <title>Comparative genomics of hydrocarbon-degrading Desulfosarcina strains.</title>
        <authorList>
            <person name="Watanabe M."/>
            <person name="Kojima H."/>
            <person name="Fukui M."/>
        </authorList>
    </citation>
    <scope>NUCLEOTIDE SEQUENCE [LARGE SCALE GENOMIC DNA]</scope>
    <source>
        <strain evidence="2 3">PP31</strain>
    </source>
</reference>
<accession>A0A5K7YZP6</accession>
<feature type="coiled-coil region" evidence="1">
    <location>
        <begin position="349"/>
        <end position="446"/>
    </location>
</feature>
<keyword evidence="1" id="KW-0175">Coiled coil</keyword>
<dbReference type="RefSeq" id="WP_155302584.1">
    <property type="nucleotide sequence ID" value="NZ_AP021875.1"/>
</dbReference>
<gene>
    <name evidence="2" type="ORF">DSCW_08960</name>
</gene>
<dbReference type="AlphaFoldDB" id="A0A5K7YZP6"/>
<dbReference type="SUPFAM" id="SSF52540">
    <property type="entry name" value="P-loop containing nucleoside triphosphate hydrolases"/>
    <property type="match status" value="1"/>
</dbReference>
<dbReference type="EMBL" id="AP021875">
    <property type="protein sequence ID" value="BBO73479.1"/>
    <property type="molecule type" value="Genomic_DNA"/>
</dbReference>
<proteinExistence type="predicted"/>
<evidence type="ECO:0000256" key="1">
    <source>
        <dbReference type="SAM" id="Coils"/>
    </source>
</evidence>
<name>A0A5K7YZP6_9BACT</name>
<organism evidence="2 3">
    <name type="scientific">Desulfosarcina widdelii</name>
    <dbReference type="NCBI Taxonomy" id="947919"/>
    <lineage>
        <taxon>Bacteria</taxon>
        <taxon>Pseudomonadati</taxon>
        <taxon>Thermodesulfobacteriota</taxon>
        <taxon>Desulfobacteria</taxon>
        <taxon>Desulfobacterales</taxon>
        <taxon>Desulfosarcinaceae</taxon>
        <taxon>Desulfosarcina</taxon>
    </lineage>
</organism>
<protein>
    <submittedName>
        <fullName evidence="2">Uncharacterized protein</fullName>
    </submittedName>
</protein>
<dbReference type="Gene3D" id="3.40.50.300">
    <property type="entry name" value="P-loop containing nucleotide triphosphate hydrolases"/>
    <property type="match status" value="1"/>
</dbReference>